<evidence type="ECO:0000313" key="2">
    <source>
        <dbReference type="Proteomes" id="UP000324021"/>
    </source>
</evidence>
<dbReference type="RefSeq" id="WP_008011655.1">
    <property type="nucleotide sequence ID" value="NZ_FMZP01000066.1"/>
</dbReference>
<gene>
    <name evidence="1" type="ORF">SAMN05192552_106610</name>
</gene>
<evidence type="ECO:0000313" key="1">
    <source>
        <dbReference type="EMBL" id="SDD89487.1"/>
    </source>
</evidence>
<name>A0A1G6YID9_9EURY</name>
<sequence>MNASSVVGPVVPAARNGQRLPTRRTHGGRCGDWPDDAYRLDWSVAELATFYEDQGKFPVEIAADLAGDLSRSEVADRFRRAGDLAPEDDYRVLHELYYERDWSTTEIAERACDGVVTSETIAYRLHQFWLHKVHSHDRLAAMDPDELDFATDETVGRDKRRVRA</sequence>
<reference evidence="1 2" key="1">
    <citation type="submission" date="2016-10" db="EMBL/GenBank/DDBJ databases">
        <authorList>
            <person name="Varghese N."/>
            <person name="Submissions S."/>
        </authorList>
    </citation>
    <scope>NUCLEOTIDE SEQUENCE [LARGE SCALE GENOMIC DNA]</scope>
    <source>
        <strain evidence="1 2">CDM_1</strain>
    </source>
</reference>
<proteinExistence type="predicted"/>
<accession>A0A1G6YID9</accession>
<protein>
    <submittedName>
        <fullName evidence="1">Uncharacterized protein</fullName>
    </submittedName>
</protein>
<dbReference type="AlphaFoldDB" id="A0A1G6YID9"/>
<dbReference type="Proteomes" id="UP000324021">
    <property type="component" value="Unassembled WGS sequence"/>
</dbReference>
<dbReference type="EMBL" id="FMZP01000066">
    <property type="protein sequence ID" value="SDD89487.1"/>
    <property type="molecule type" value="Genomic_DNA"/>
</dbReference>
<organism evidence="1 2">
    <name type="scientific">Natrinema hispanicum</name>
    <dbReference type="NCBI Taxonomy" id="392421"/>
    <lineage>
        <taxon>Archaea</taxon>
        <taxon>Methanobacteriati</taxon>
        <taxon>Methanobacteriota</taxon>
        <taxon>Stenosarchaea group</taxon>
        <taxon>Halobacteria</taxon>
        <taxon>Halobacteriales</taxon>
        <taxon>Natrialbaceae</taxon>
        <taxon>Natrinema</taxon>
    </lineage>
</organism>